<evidence type="ECO:0000313" key="5">
    <source>
        <dbReference type="EMBL" id="KAJ5088975.1"/>
    </source>
</evidence>
<dbReference type="InterPro" id="IPR029033">
    <property type="entry name" value="His_PPase_superfam"/>
</dbReference>
<dbReference type="SUPFAM" id="SSF53254">
    <property type="entry name" value="Phosphoglycerate mutase-like"/>
    <property type="match status" value="1"/>
</dbReference>
<keyword evidence="6" id="KW-1185">Reference proteome</keyword>
<dbReference type="GO" id="GO:0016791">
    <property type="term" value="F:phosphatase activity"/>
    <property type="evidence" value="ECO:0007669"/>
    <property type="project" value="TreeGrafter"/>
</dbReference>
<comment type="caution">
    <text evidence="5">The sequence shown here is derived from an EMBL/GenBank/DDBJ whole genome shotgun (WGS) entry which is preliminary data.</text>
</comment>
<evidence type="ECO:0000256" key="4">
    <source>
        <dbReference type="SAM" id="SignalP"/>
    </source>
</evidence>
<reference evidence="5" key="2">
    <citation type="journal article" date="2023" name="IMA Fungus">
        <title>Comparative genomic study of the Penicillium genus elucidates a diverse pangenome and 15 lateral gene transfer events.</title>
        <authorList>
            <person name="Petersen C."/>
            <person name="Sorensen T."/>
            <person name="Nielsen M.R."/>
            <person name="Sondergaard T.E."/>
            <person name="Sorensen J.L."/>
            <person name="Fitzpatrick D.A."/>
            <person name="Frisvad J.C."/>
            <person name="Nielsen K.L."/>
        </authorList>
    </citation>
    <scope>NUCLEOTIDE SEQUENCE</scope>
    <source>
        <strain evidence="5">IBT 30761</strain>
    </source>
</reference>
<dbReference type="Proteomes" id="UP001149074">
    <property type="component" value="Unassembled WGS sequence"/>
</dbReference>
<proteinExistence type="inferred from homology"/>
<dbReference type="Pfam" id="PF00328">
    <property type="entry name" value="His_Phos_2"/>
    <property type="match status" value="1"/>
</dbReference>
<gene>
    <name evidence="5" type="ORF">N7532_007659</name>
</gene>
<evidence type="ECO:0000256" key="2">
    <source>
        <dbReference type="SAM" id="MobiDB-lite"/>
    </source>
</evidence>
<sequence>MRASLQSGLLLASLSASTANAERVLGAFIYSRHGDRTPKVWGNTQLTTVGYLEMFNSGSFYNERYISNDSVKHIEGISDPVFRSKQLSASAPDDAVLQNSATGFLQGVYPPTSQATEKLANDSTIVAPLNGYQIITLSTTDTNQDSESSTWLQGSSDCPKATVSSDSYYASQSYMDLEASTKEFYQSLSPVLSDAFSDEDMSFKNAYIIFDYLNYGRIHNTTKPNVTDAQWVQLQYLANNQQYNLAYNSSDPVRAIDGKVLAGEILTNLNKTIASEGEYKLGVQFGSYGTFFSWFGIMQMPKASDDFTGIVDYASTFTLELVSNATGTEFPSSDDISVRFSFHNGTVSSSSEPTVFPMFGRSEDLISWSDFVTESEKIAIASDSEWCDLCGNTEGKCSSSSSNSDATSASTDSIGGSGGVSRPVAGVIGAMVTLAVILGLEALFFLVGGFTIAKRCKGGLEMSSAAAGVVDDKKS</sequence>
<evidence type="ECO:0000256" key="1">
    <source>
        <dbReference type="ARBA" id="ARBA00005375"/>
    </source>
</evidence>
<dbReference type="PANTHER" id="PTHR11567:SF142">
    <property type="entry name" value="PHOSPHOGLYCERATE MUTASE-LIKE PROTEIN"/>
    <property type="match status" value="1"/>
</dbReference>
<dbReference type="InterPro" id="IPR050645">
    <property type="entry name" value="Histidine_acid_phosphatase"/>
</dbReference>
<accession>A0A9W9EW61</accession>
<dbReference type="Gene3D" id="3.40.50.1240">
    <property type="entry name" value="Phosphoglycerate mutase-like"/>
    <property type="match status" value="1"/>
</dbReference>
<dbReference type="EMBL" id="JAPQKI010000009">
    <property type="protein sequence ID" value="KAJ5088975.1"/>
    <property type="molecule type" value="Genomic_DNA"/>
</dbReference>
<reference evidence="5" key="1">
    <citation type="submission" date="2022-11" db="EMBL/GenBank/DDBJ databases">
        <authorList>
            <person name="Petersen C."/>
        </authorList>
    </citation>
    <scope>NUCLEOTIDE SEQUENCE</scope>
    <source>
        <strain evidence="5">IBT 30761</strain>
    </source>
</reference>
<feature type="transmembrane region" description="Helical" evidence="3">
    <location>
        <begin position="427"/>
        <end position="453"/>
    </location>
</feature>
<dbReference type="OrthoDB" id="258392at2759"/>
<evidence type="ECO:0000256" key="3">
    <source>
        <dbReference type="SAM" id="Phobius"/>
    </source>
</evidence>
<protein>
    <submittedName>
        <fullName evidence="5">ATPase AAA-type core</fullName>
    </submittedName>
</protein>
<evidence type="ECO:0000313" key="6">
    <source>
        <dbReference type="Proteomes" id="UP001149074"/>
    </source>
</evidence>
<dbReference type="CDD" id="cd07061">
    <property type="entry name" value="HP_HAP_like"/>
    <property type="match status" value="1"/>
</dbReference>
<feature type="region of interest" description="Disordered" evidence="2">
    <location>
        <begin position="396"/>
        <end position="417"/>
    </location>
</feature>
<organism evidence="5 6">
    <name type="scientific">Penicillium argentinense</name>
    <dbReference type="NCBI Taxonomy" id="1131581"/>
    <lineage>
        <taxon>Eukaryota</taxon>
        <taxon>Fungi</taxon>
        <taxon>Dikarya</taxon>
        <taxon>Ascomycota</taxon>
        <taxon>Pezizomycotina</taxon>
        <taxon>Eurotiomycetes</taxon>
        <taxon>Eurotiomycetidae</taxon>
        <taxon>Eurotiales</taxon>
        <taxon>Aspergillaceae</taxon>
        <taxon>Penicillium</taxon>
    </lineage>
</organism>
<comment type="similarity">
    <text evidence="1">Belongs to the histidine acid phosphatase family.</text>
</comment>
<dbReference type="AlphaFoldDB" id="A0A9W9EW61"/>
<keyword evidence="4" id="KW-0732">Signal</keyword>
<keyword evidence="3" id="KW-0812">Transmembrane</keyword>
<dbReference type="GeneID" id="81359130"/>
<dbReference type="InterPro" id="IPR000560">
    <property type="entry name" value="His_Pase_clade-2"/>
</dbReference>
<keyword evidence="3" id="KW-1133">Transmembrane helix</keyword>
<dbReference type="RefSeq" id="XP_056470957.1">
    <property type="nucleotide sequence ID" value="XM_056620151.1"/>
</dbReference>
<keyword evidence="3" id="KW-0472">Membrane</keyword>
<dbReference type="PANTHER" id="PTHR11567">
    <property type="entry name" value="ACID PHOSPHATASE-RELATED"/>
    <property type="match status" value="1"/>
</dbReference>
<feature type="chain" id="PRO_5040898045" evidence="4">
    <location>
        <begin position="22"/>
        <end position="475"/>
    </location>
</feature>
<feature type="signal peptide" evidence="4">
    <location>
        <begin position="1"/>
        <end position="21"/>
    </location>
</feature>
<name>A0A9W9EW61_9EURO</name>
<feature type="compositionally biased region" description="Low complexity" evidence="2">
    <location>
        <begin position="398"/>
        <end position="413"/>
    </location>
</feature>